<accession>E8RU29</accession>
<evidence type="ECO:0000256" key="1">
    <source>
        <dbReference type="SAM" id="SignalP"/>
    </source>
</evidence>
<keyword evidence="3" id="KW-1185">Reference proteome</keyword>
<proteinExistence type="predicted"/>
<reference evidence="3" key="1">
    <citation type="submission" date="2010-12" db="EMBL/GenBank/DDBJ databases">
        <title>Complete sequence of chromosome 2 of Asticcacaulis excentricus CB 48.</title>
        <authorList>
            <consortium name="US DOE Joint Genome Institute"/>
            <person name="Lucas S."/>
            <person name="Copeland A."/>
            <person name="Lapidus A."/>
            <person name="Cheng J.-F."/>
            <person name="Bruce D."/>
            <person name="Goodwin L."/>
            <person name="Pitluck S."/>
            <person name="Teshima H."/>
            <person name="Davenport K."/>
            <person name="Detter J.C."/>
            <person name="Han C."/>
            <person name="Tapia R."/>
            <person name="Land M."/>
            <person name="Hauser L."/>
            <person name="Jeffries C."/>
            <person name="Kyrpides N."/>
            <person name="Ivanova N."/>
            <person name="Ovchinnikova G."/>
            <person name="Brun Y.V."/>
            <person name="Woyke T."/>
        </authorList>
    </citation>
    <scope>NUCLEOTIDE SEQUENCE [LARGE SCALE GENOMIC DNA]</scope>
    <source>
        <strain evidence="3">ATCC 15261 / DSM 4724 / KCTC 12464 / NCIMB 9791 / VKM B-1370 / CB 48</strain>
    </source>
</reference>
<protein>
    <submittedName>
        <fullName evidence="2">Uncharacterized protein</fullName>
    </submittedName>
</protein>
<dbReference type="EMBL" id="CP002396">
    <property type="protein sequence ID" value="ADU15000.1"/>
    <property type="molecule type" value="Genomic_DNA"/>
</dbReference>
<dbReference type="SUPFAM" id="SSF56935">
    <property type="entry name" value="Porins"/>
    <property type="match status" value="1"/>
</dbReference>
<dbReference type="HOGENOM" id="CLU_1136237_0_0_5"/>
<dbReference type="InterPro" id="IPR023614">
    <property type="entry name" value="Porin_dom_sf"/>
</dbReference>
<dbReference type="Proteomes" id="UP000001492">
    <property type="component" value="Chromosome 2"/>
</dbReference>
<evidence type="ECO:0000313" key="3">
    <source>
        <dbReference type="Proteomes" id="UP000001492"/>
    </source>
</evidence>
<dbReference type="eggNOG" id="ENOG5033TE6">
    <property type="taxonomic scope" value="Bacteria"/>
</dbReference>
<organism evidence="2 3">
    <name type="scientific">Asticcacaulis excentricus (strain ATCC 15261 / DSM 4724 / KCTC 12464 / NCIMB 9791 / VKM B-1370 / CB 48)</name>
    <dbReference type="NCBI Taxonomy" id="573065"/>
    <lineage>
        <taxon>Bacteria</taxon>
        <taxon>Pseudomonadati</taxon>
        <taxon>Pseudomonadota</taxon>
        <taxon>Alphaproteobacteria</taxon>
        <taxon>Caulobacterales</taxon>
        <taxon>Caulobacteraceae</taxon>
        <taxon>Asticcacaulis</taxon>
    </lineage>
</organism>
<dbReference type="KEGG" id="aex:Astex_3367"/>
<feature type="signal peptide" evidence="1">
    <location>
        <begin position="1"/>
        <end position="22"/>
    </location>
</feature>
<dbReference type="AlphaFoldDB" id="E8RU29"/>
<dbReference type="OrthoDB" id="7595139at2"/>
<name>E8RU29_ASTEC</name>
<dbReference type="RefSeq" id="WP_013480817.1">
    <property type="nucleotide sequence ID" value="NC_014817.1"/>
</dbReference>
<keyword evidence="1" id="KW-0732">Signal</keyword>
<evidence type="ECO:0000313" key="2">
    <source>
        <dbReference type="EMBL" id="ADU15000.1"/>
    </source>
</evidence>
<gene>
    <name evidence="2" type="ordered locus">Astex_3367</name>
</gene>
<feature type="chain" id="PRO_5003227039" evidence="1">
    <location>
        <begin position="23"/>
        <end position="244"/>
    </location>
</feature>
<dbReference type="Gene3D" id="2.40.160.10">
    <property type="entry name" value="Porin"/>
    <property type="match status" value="1"/>
</dbReference>
<sequence>MRLSATLSVIALLSLQAPGAMAAPTNGLIADWSDDWNAAISGWKMSGQLTAATDSTSKGISETQGNGQVAVALTATRNWFYVSARYKNYKGSDGSDYQSGLAVGGKWVLGKATLNSQLIHKVNMGARAGVDNHFVEWQTELTRPFGRNTFKALTIWTPDSSGATKEALYYEVGLSRKVSEALTLSAGAGERRVDPKRNYTAWNAGASVNLNARTTLDLRYYNTNRHEYSKVHGDRFVLALQRKF</sequence>